<feature type="domain" description="H repeat-associated protein N-terminal" evidence="1">
    <location>
        <begin position="17"/>
        <end position="101"/>
    </location>
</feature>
<dbReference type="OrthoDB" id="8587058at2"/>
<dbReference type="NCBIfam" id="NF033564">
    <property type="entry name" value="transpos_ISAs1"/>
    <property type="match status" value="1"/>
</dbReference>
<keyword evidence="4" id="KW-1185">Reference proteome</keyword>
<accession>A0A2S5DJZ9</accession>
<dbReference type="PANTHER" id="PTHR30298">
    <property type="entry name" value="H REPEAT-ASSOCIATED PREDICTED TRANSPOSASE"/>
    <property type="match status" value="1"/>
</dbReference>
<evidence type="ECO:0000313" key="2">
    <source>
        <dbReference type="EMBL" id="POZ63351.1"/>
    </source>
</evidence>
<reference evidence="4" key="2">
    <citation type="submission" date="2018-02" db="EMBL/GenBank/DDBJ databases">
        <authorList>
            <person name="O'Hara-Hanley K."/>
            <person name="Soby S."/>
        </authorList>
    </citation>
    <scope>NUCLEOTIDE SEQUENCE [LARGE SCALE GENOMIC DNA]</scope>
    <source>
        <strain evidence="4">MWU14-2602</strain>
    </source>
</reference>
<organism evidence="2 4">
    <name type="scientific">Chromobacterium alticapitis</name>
    <dbReference type="NCBI Taxonomy" id="2073169"/>
    <lineage>
        <taxon>Bacteria</taxon>
        <taxon>Pseudomonadati</taxon>
        <taxon>Pseudomonadota</taxon>
        <taxon>Betaproteobacteria</taxon>
        <taxon>Neisseriales</taxon>
        <taxon>Chromobacteriaceae</taxon>
        <taxon>Chromobacterium</taxon>
    </lineage>
</organism>
<comment type="caution">
    <text evidence="2">The sequence shown here is derived from an EMBL/GenBank/DDBJ whole genome shotgun (WGS) entry which is preliminary data.</text>
</comment>
<dbReference type="PANTHER" id="PTHR30298:SF0">
    <property type="entry name" value="PROTEIN YBFL-RELATED"/>
    <property type="match status" value="1"/>
</dbReference>
<dbReference type="EMBL" id="PQWB01000005">
    <property type="protein sequence ID" value="POZ63923.1"/>
    <property type="molecule type" value="Genomic_DNA"/>
</dbReference>
<dbReference type="InterPro" id="IPR047647">
    <property type="entry name" value="ISAs1_transpos"/>
</dbReference>
<sequence length="202" mass="22646">MNGQYLFAICHMLTLAILSSIPDHRRGQGRLFDLPHVLLCSILAVLAGADSYRSVYRFIDVRWDWLRQHTGLNWRRKPCYTALYTILRGIDASALEQALRQQAAQLTAPPQDEGLCAVALDGKTLRGSLDQAAQTPALQWLSAFRHLDHLVLGQVSWRDGDKNNEIAAAQQLIEELGLPGQLYTLDALHCQKNTADCSKKRQ</sequence>
<protein>
    <recommendedName>
        <fullName evidence="1">H repeat-associated protein N-terminal domain-containing protein</fullName>
    </recommendedName>
</protein>
<dbReference type="AlphaFoldDB" id="A0A2S5DJZ9"/>
<dbReference type="EMBL" id="PQWB01000014">
    <property type="protein sequence ID" value="POZ63351.1"/>
    <property type="molecule type" value="Genomic_DNA"/>
</dbReference>
<evidence type="ECO:0000313" key="3">
    <source>
        <dbReference type="EMBL" id="POZ63923.1"/>
    </source>
</evidence>
<dbReference type="InterPro" id="IPR051698">
    <property type="entry name" value="Transposase_11-like"/>
</dbReference>
<evidence type="ECO:0000313" key="4">
    <source>
        <dbReference type="Proteomes" id="UP000237082"/>
    </source>
</evidence>
<proteinExistence type="predicted"/>
<gene>
    <name evidence="3" type="ORF">C2I19_00715</name>
    <name evidence="2" type="ORF">C2I19_03755</name>
</gene>
<dbReference type="Proteomes" id="UP000237082">
    <property type="component" value="Unassembled WGS sequence"/>
</dbReference>
<dbReference type="Pfam" id="PF13808">
    <property type="entry name" value="DDE_Tnp_1_assoc"/>
    <property type="match status" value="1"/>
</dbReference>
<evidence type="ECO:0000259" key="1">
    <source>
        <dbReference type="Pfam" id="PF13808"/>
    </source>
</evidence>
<dbReference type="InterPro" id="IPR032806">
    <property type="entry name" value="YbfD_N"/>
</dbReference>
<reference evidence="2" key="1">
    <citation type="submission" date="2018-02" db="EMBL/GenBank/DDBJ databases">
        <authorList>
            <person name="Cohen D.B."/>
            <person name="Kent A.D."/>
        </authorList>
    </citation>
    <scope>NUCLEOTIDE SEQUENCE [LARGE SCALE GENOMIC DNA]</scope>
    <source>
        <strain evidence="2">MWU14-2602</strain>
    </source>
</reference>
<name>A0A2S5DJZ9_9NEIS</name>